<evidence type="ECO:0000313" key="2">
    <source>
        <dbReference type="Proteomes" id="UP000275368"/>
    </source>
</evidence>
<dbReference type="PANTHER" id="PTHR43649">
    <property type="entry name" value="ARABINOSE-BINDING PROTEIN-RELATED"/>
    <property type="match status" value="1"/>
</dbReference>
<dbReference type="PROSITE" id="PS51257">
    <property type="entry name" value="PROKAR_LIPOPROTEIN"/>
    <property type="match status" value="1"/>
</dbReference>
<sequence>MRIKKYGSAKALLAVSLIAGMVVGCSSNSSNNGSTTGNTPTTTNGNTATTTDGNSNGTEQVTVSILHNWNGSSGADTDMTPVSEYIKEKTGVTVKWEYTKGSEVEKVNTIFTTQELPDIYTGPAWGGELDGIIKAAKEDQLVDLTDKIDKYPNLAKAIAKENVPPALYDKAIGGIDGKKYMLYQNQPATDKDATDWLYGFYVRKDIADKIGVDPQKVVTKDDLFNFLKKIKDANLKENGMPVMPLGGFSNGWAVGIGNTMFFGTDYPAKADGTFEHVFFTKPYEDYTLYYRKLISDGLLDPETFTQTDPIAKEKITQGRIAVLAAHYPAILDASKEYVKAHPGSDYVPVGPLERAGAEANRPVDLGIQGNNVTVITKSAKNVDAALRLLEFLASDEGTLLVRYGVKGTHWDLVDGKPVAKKEWFDKFTADTSGKLKKNEGMTIGFESLGGQDRTISLGAGDIWADQDRIATMEKARKILRPNGISVISAYNPADVMSKSPQWETLKPSMDQIGDVWKTAVFSKSDEAALKVINDLRGQINKTGYPEALKFANDELKGKEIVKLSMPN</sequence>
<protein>
    <submittedName>
        <fullName evidence="1">ABC transporter</fullName>
    </submittedName>
</protein>
<reference evidence="1 2" key="1">
    <citation type="submission" date="2018-11" db="EMBL/GenBank/DDBJ databases">
        <title>Complete genome sequence of Paenibacillus baekrokdamisoli strain KCTC 33723.</title>
        <authorList>
            <person name="Kang S.W."/>
            <person name="Lee K.C."/>
            <person name="Kim K.K."/>
            <person name="Kim J.S."/>
            <person name="Kim D.S."/>
            <person name="Ko S.H."/>
            <person name="Yang S.H."/>
            <person name="Lee J.S."/>
        </authorList>
    </citation>
    <scope>NUCLEOTIDE SEQUENCE [LARGE SCALE GENOMIC DNA]</scope>
    <source>
        <strain evidence="1 2">KCTC 33723</strain>
    </source>
</reference>
<dbReference type="SUPFAM" id="SSF53850">
    <property type="entry name" value="Periplasmic binding protein-like II"/>
    <property type="match status" value="1"/>
</dbReference>
<name>A0A3G9IPW0_9BACL</name>
<proteinExistence type="predicted"/>
<dbReference type="OrthoDB" id="2495637at2"/>
<dbReference type="EMBL" id="AP019308">
    <property type="protein sequence ID" value="BBH20406.1"/>
    <property type="molecule type" value="Genomic_DNA"/>
</dbReference>
<dbReference type="RefSeq" id="WP_125655421.1">
    <property type="nucleotide sequence ID" value="NZ_AP019308.1"/>
</dbReference>
<accession>A0A3G9IPW0</accession>
<dbReference type="InterPro" id="IPR050490">
    <property type="entry name" value="Bact_solute-bd_prot1"/>
</dbReference>
<keyword evidence="2" id="KW-1185">Reference proteome</keyword>
<dbReference type="Gene3D" id="3.40.190.10">
    <property type="entry name" value="Periplasmic binding protein-like II"/>
    <property type="match status" value="2"/>
</dbReference>
<evidence type="ECO:0000313" key="1">
    <source>
        <dbReference type="EMBL" id="BBH20406.1"/>
    </source>
</evidence>
<dbReference type="Proteomes" id="UP000275368">
    <property type="component" value="Chromosome"/>
</dbReference>
<dbReference type="KEGG" id="pbk:Back11_17510"/>
<organism evidence="1 2">
    <name type="scientific">Paenibacillus baekrokdamisoli</name>
    <dbReference type="NCBI Taxonomy" id="1712516"/>
    <lineage>
        <taxon>Bacteria</taxon>
        <taxon>Bacillati</taxon>
        <taxon>Bacillota</taxon>
        <taxon>Bacilli</taxon>
        <taxon>Bacillales</taxon>
        <taxon>Paenibacillaceae</taxon>
        <taxon>Paenibacillus</taxon>
    </lineage>
</organism>
<gene>
    <name evidence="1" type="ORF">Back11_17510</name>
</gene>
<dbReference type="PANTHER" id="PTHR43649:SF12">
    <property type="entry name" value="DIACETYLCHITOBIOSE BINDING PROTEIN DASA"/>
    <property type="match status" value="1"/>
</dbReference>
<dbReference type="AlphaFoldDB" id="A0A3G9IPW0"/>